<feature type="compositionally biased region" description="Low complexity" evidence="7">
    <location>
        <begin position="1016"/>
        <end position="1030"/>
    </location>
</feature>
<dbReference type="GO" id="GO:0045944">
    <property type="term" value="P:positive regulation of transcription by RNA polymerase II"/>
    <property type="evidence" value="ECO:0007669"/>
    <property type="project" value="TreeGrafter"/>
</dbReference>
<dbReference type="InterPro" id="IPR001841">
    <property type="entry name" value="Znf_RING"/>
</dbReference>
<feature type="compositionally biased region" description="Acidic residues" evidence="7">
    <location>
        <begin position="975"/>
        <end position="984"/>
    </location>
</feature>
<feature type="region of interest" description="Disordered" evidence="7">
    <location>
        <begin position="886"/>
        <end position="944"/>
    </location>
</feature>
<gene>
    <name evidence="9" type="ORF">GGI25_004307</name>
</gene>
<evidence type="ECO:0000256" key="4">
    <source>
        <dbReference type="ARBA" id="ARBA00022771"/>
    </source>
</evidence>
<protein>
    <recommendedName>
        <fullName evidence="8">RING-type domain-containing protein</fullName>
    </recommendedName>
</protein>
<dbReference type="SUPFAM" id="SSF57850">
    <property type="entry name" value="RING/U-box"/>
    <property type="match status" value="1"/>
</dbReference>
<feature type="compositionally biased region" description="Polar residues" evidence="7">
    <location>
        <begin position="905"/>
        <end position="919"/>
    </location>
</feature>
<dbReference type="GO" id="GO:0000976">
    <property type="term" value="F:transcription cis-regulatory region binding"/>
    <property type="evidence" value="ECO:0007669"/>
    <property type="project" value="TreeGrafter"/>
</dbReference>
<name>A0A9W8G6V3_9FUNG</name>
<organism evidence="9 10">
    <name type="scientific">Coemansia spiralis</name>
    <dbReference type="NCBI Taxonomy" id="417178"/>
    <lineage>
        <taxon>Eukaryota</taxon>
        <taxon>Fungi</taxon>
        <taxon>Fungi incertae sedis</taxon>
        <taxon>Zoopagomycota</taxon>
        <taxon>Kickxellomycotina</taxon>
        <taxon>Kickxellomycetes</taxon>
        <taxon>Kickxellales</taxon>
        <taxon>Kickxellaceae</taxon>
        <taxon>Coemansia</taxon>
    </lineage>
</organism>
<dbReference type="OrthoDB" id="302966at2759"/>
<feature type="domain" description="RING-type" evidence="8">
    <location>
        <begin position="478"/>
        <end position="522"/>
    </location>
</feature>
<dbReference type="Gene3D" id="3.30.40.10">
    <property type="entry name" value="Zinc/RING finger domain, C3HC4 (zinc finger)"/>
    <property type="match status" value="1"/>
</dbReference>
<evidence type="ECO:0000256" key="2">
    <source>
        <dbReference type="ARBA" id="ARBA00022490"/>
    </source>
</evidence>
<feature type="compositionally biased region" description="Polar residues" evidence="7">
    <location>
        <begin position="358"/>
        <end position="371"/>
    </location>
</feature>
<feature type="compositionally biased region" description="Basic and acidic residues" evidence="7">
    <location>
        <begin position="962"/>
        <end position="974"/>
    </location>
</feature>
<evidence type="ECO:0000256" key="5">
    <source>
        <dbReference type="ARBA" id="ARBA00022833"/>
    </source>
</evidence>
<dbReference type="GO" id="GO:0005737">
    <property type="term" value="C:cytoplasm"/>
    <property type="evidence" value="ECO:0007669"/>
    <property type="project" value="UniProtKB-SubCell"/>
</dbReference>
<feature type="region of interest" description="Disordered" evidence="7">
    <location>
        <begin position="706"/>
        <end position="737"/>
    </location>
</feature>
<dbReference type="InterPro" id="IPR013083">
    <property type="entry name" value="Znf_RING/FYVE/PHD"/>
</dbReference>
<evidence type="ECO:0000313" key="10">
    <source>
        <dbReference type="Proteomes" id="UP001151518"/>
    </source>
</evidence>
<evidence type="ECO:0000256" key="7">
    <source>
        <dbReference type="SAM" id="MobiDB-lite"/>
    </source>
</evidence>
<dbReference type="PROSITE" id="PS50089">
    <property type="entry name" value="ZF_RING_2"/>
    <property type="match status" value="1"/>
</dbReference>
<dbReference type="InterPro" id="IPR017907">
    <property type="entry name" value="Znf_RING_CS"/>
</dbReference>
<feature type="compositionally biased region" description="Polar residues" evidence="7">
    <location>
        <begin position="989"/>
        <end position="1008"/>
    </location>
</feature>
<dbReference type="PANTHER" id="PTHR12983">
    <property type="entry name" value="RING FINGER 10 FAMILY MEMBER"/>
    <property type="match status" value="1"/>
</dbReference>
<dbReference type="PANTHER" id="PTHR12983:SF9">
    <property type="entry name" value="E3 UBIQUITIN-PROTEIN LIGASE RNF10"/>
    <property type="match status" value="1"/>
</dbReference>
<keyword evidence="4 6" id="KW-0863">Zinc-finger</keyword>
<dbReference type="InterPro" id="IPR039739">
    <property type="entry name" value="MAG2/RNF10"/>
</dbReference>
<accession>A0A9W8G6V3</accession>
<evidence type="ECO:0000256" key="3">
    <source>
        <dbReference type="ARBA" id="ARBA00022723"/>
    </source>
</evidence>
<dbReference type="PROSITE" id="PS00518">
    <property type="entry name" value="ZF_RING_1"/>
    <property type="match status" value="1"/>
</dbReference>
<dbReference type="AlphaFoldDB" id="A0A9W8G6V3"/>
<feature type="compositionally biased region" description="Basic and acidic residues" evidence="7">
    <location>
        <begin position="713"/>
        <end position="727"/>
    </location>
</feature>
<dbReference type="InterPro" id="IPR018957">
    <property type="entry name" value="Znf_C3HC4_RING-type"/>
</dbReference>
<feature type="region of interest" description="Disordered" evidence="7">
    <location>
        <begin position="341"/>
        <end position="385"/>
    </location>
</feature>
<evidence type="ECO:0000256" key="6">
    <source>
        <dbReference type="PROSITE-ProRule" id="PRU00175"/>
    </source>
</evidence>
<keyword evidence="5" id="KW-0862">Zinc</keyword>
<keyword evidence="3" id="KW-0479">Metal-binding</keyword>
<dbReference type="Proteomes" id="UP001151518">
    <property type="component" value="Unassembled WGS sequence"/>
</dbReference>
<dbReference type="Pfam" id="PF00097">
    <property type="entry name" value="zf-C3HC4"/>
    <property type="match status" value="1"/>
</dbReference>
<dbReference type="SMART" id="SM00184">
    <property type="entry name" value="RING"/>
    <property type="match status" value="1"/>
</dbReference>
<proteinExistence type="predicted"/>
<sequence>MTTKDILQETASASPPVLTMASVEGACKRIANARSCIVMIGPEISQLLELHSIRDDPVVRAATGTAANACDGTLDTKTTLPVNSSGSSLFSSISKFCGQLAAVQGSTVQDLLEYLVSSGKLTRLYTDDAHTSFFRPTQDISNDLHMDFELCAVCIHGRATDFVCKTCTSKSKLTQAVLFKAIGGQDITCPTCGAHGPIAGCSGDSGSAFVPELLDPNPIEEQAIRLAESDAVSGIDLLLVLGGAQQISKEWSTIASTISRSAQQTILVSIPEIDFFANKDTPNPLLLVETSLEEFTQGWATYLSEISDHTIAPSQKNDLLSTNNDFGSGLATEFANATLVDSSSPAESSDGRPHGLGQSISETGSILSKQHSQTRVRKQKGKPREKTNFNHLLNFSLPPRLPPPMTLVRPRRRVASEQTSERQAQVSRTTFINANFRFVLKPRFWLNFMPITIRPDMQLRWEWIERVIMPITGESATCPICLSQPTAARVTKCGHSFCLPCILRFLSYDSGDEPQIKKCPVCWSAITSDDLFPVHFWTTQYYAQVLATALDTKPTSMHYAKKLGAGTCITMRLMKRLRGTTICLPRSTSLHIYSHETVERARSITTAKQSAERSDSTFESYHCPWTFTENALPFAKFALADRSYCIREYKRELAELNVLYSDEAMDADSQIFVESSIMNVEYALSSAEALDQPDTRMEERARIEQGYAIDNSSDEHSESQLAKDNESSSKSTRIHGNKSDADEDDFFYFYQANDGQHIYMHPLYMRVLAHEHGGYAGMPDKLEVKIRHSVESTITDDVRQQFRFLNHLSLRCDVLFIEPELKGLASHKSMDKFRQQLSHRDKHHAARAKQTALDEARSEFMAASAEAMASAEHGAAIHSQREWGNANSAAISQDTPDEASFPLLNETSTPDATLNTAREQQQRQPLWPRQPLPPSSAYPNSGGAYDGFWEEFERTAAALGHNQDRDHDDEHLDQYDYDENDPEDFVVSTKATASPQSGKTNSSAQQSSKKTRKSGGLKLVLSGSSARRRR</sequence>
<keyword evidence="2" id="KW-0963">Cytoplasm</keyword>
<feature type="region of interest" description="Disordered" evidence="7">
    <location>
        <begin position="961"/>
        <end position="1030"/>
    </location>
</feature>
<evidence type="ECO:0000313" key="9">
    <source>
        <dbReference type="EMBL" id="KAJ2674568.1"/>
    </source>
</evidence>
<evidence type="ECO:0000256" key="1">
    <source>
        <dbReference type="ARBA" id="ARBA00004496"/>
    </source>
</evidence>
<feature type="compositionally biased region" description="Basic residues" evidence="7">
    <location>
        <begin position="372"/>
        <end position="381"/>
    </location>
</feature>
<evidence type="ECO:0000259" key="8">
    <source>
        <dbReference type="PROSITE" id="PS50089"/>
    </source>
</evidence>
<dbReference type="CDD" id="cd16536">
    <property type="entry name" value="RING-HC_RNF10"/>
    <property type="match status" value="1"/>
</dbReference>
<comment type="caution">
    <text evidence="9">The sequence shown here is derived from an EMBL/GenBank/DDBJ whole genome shotgun (WGS) entry which is preliminary data.</text>
</comment>
<comment type="subcellular location">
    <subcellularLocation>
        <location evidence="1">Cytoplasm</location>
    </subcellularLocation>
</comment>
<dbReference type="GO" id="GO:0008270">
    <property type="term" value="F:zinc ion binding"/>
    <property type="evidence" value="ECO:0007669"/>
    <property type="project" value="UniProtKB-KW"/>
</dbReference>
<reference evidence="9" key="1">
    <citation type="submission" date="2022-07" db="EMBL/GenBank/DDBJ databases">
        <title>Phylogenomic reconstructions and comparative analyses of Kickxellomycotina fungi.</title>
        <authorList>
            <person name="Reynolds N.K."/>
            <person name="Stajich J.E."/>
            <person name="Barry K."/>
            <person name="Grigoriev I.V."/>
            <person name="Crous P."/>
            <person name="Smith M.E."/>
        </authorList>
    </citation>
    <scope>NUCLEOTIDE SEQUENCE</scope>
    <source>
        <strain evidence="9">NRRL 3115</strain>
    </source>
</reference>
<dbReference type="EMBL" id="JANBTW010000056">
    <property type="protein sequence ID" value="KAJ2674568.1"/>
    <property type="molecule type" value="Genomic_DNA"/>
</dbReference>